<accession>A0A0D8J7B5</accession>
<keyword evidence="6" id="KW-1133">Transmembrane helix</keyword>
<keyword evidence="6" id="KW-0812">Transmembrane</keyword>
<dbReference type="PANTHER" id="PTHR34138">
    <property type="entry name" value="CELL SHAPE-DETERMINING PROTEIN MREC"/>
    <property type="match status" value="1"/>
</dbReference>
<dbReference type="GO" id="GO:0008360">
    <property type="term" value="P:regulation of cell shape"/>
    <property type="evidence" value="ECO:0007669"/>
    <property type="project" value="UniProtKB-KW"/>
</dbReference>
<feature type="domain" description="Rod shape-determining protein MreC beta-barrel core" evidence="7">
    <location>
        <begin position="113"/>
        <end position="261"/>
    </location>
</feature>
<sequence>MRSLLRFLVRNFAFLLFLFLEAVSLVLVFNYNSFQRSRFLNSANYISASFYNATSSVFQYFELARVNKELANENAYLRSVLDEGTLEEISVSDSIITTFELSDSNFVFRAARIINNSANKQQNYITLNKGLEDGIKADQGILSPQGVVGVVTSVSNSYASGLSLLNPRWSISAKLKNSGYYGSLRWDGQNYRQADLLEIPIHVNLAKGDTVVTSGYSSIFPEGLLIGTILSFDKPQGENYYNINVKLAVDFKSIRYVHVIENVKKEELKTLENEVLDGAGNN</sequence>
<comment type="function">
    <text evidence="5">Involved in formation and maintenance of cell shape.</text>
</comment>
<dbReference type="InterPro" id="IPR042177">
    <property type="entry name" value="Cell/Rod_1"/>
</dbReference>
<evidence type="ECO:0000256" key="4">
    <source>
        <dbReference type="ARBA" id="ARBA00032089"/>
    </source>
</evidence>
<dbReference type="Gene3D" id="2.40.10.340">
    <property type="entry name" value="Rod shape-determining protein MreC, domain 1"/>
    <property type="match status" value="1"/>
</dbReference>
<feature type="transmembrane region" description="Helical" evidence="6">
    <location>
        <begin position="12"/>
        <end position="31"/>
    </location>
</feature>
<comment type="similarity">
    <text evidence="1 5">Belongs to the MreC family.</text>
</comment>
<organism evidence="8 9">
    <name type="scientific">Draconibacterium sediminis</name>
    <dbReference type="NCBI Taxonomy" id="1544798"/>
    <lineage>
        <taxon>Bacteria</taxon>
        <taxon>Pseudomonadati</taxon>
        <taxon>Bacteroidota</taxon>
        <taxon>Bacteroidia</taxon>
        <taxon>Marinilabiliales</taxon>
        <taxon>Prolixibacteraceae</taxon>
        <taxon>Draconibacterium</taxon>
    </lineage>
</organism>
<evidence type="ECO:0000256" key="2">
    <source>
        <dbReference type="ARBA" id="ARBA00013855"/>
    </source>
</evidence>
<dbReference type="Proteomes" id="UP000032544">
    <property type="component" value="Unassembled WGS sequence"/>
</dbReference>
<dbReference type="PIRSF" id="PIRSF038471">
    <property type="entry name" value="MreC"/>
    <property type="match status" value="1"/>
</dbReference>
<proteinExistence type="inferred from homology"/>
<comment type="caution">
    <text evidence="8">The sequence shown here is derived from an EMBL/GenBank/DDBJ whole genome shotgun (WGS) entry which is preliminary data.</text>
</comment>
<gene>
    <name evidence="8" type="ORF">LH29_17670</name>
</gene>
<dbReference type="Pfam" id="PF04085">
    <property type="entry name" value="MreC"/>
    <property type="match status" value="1"/>
</dbReference>
<dbReference type="EMBL" id="JRHC01000005">
    <property type="protein sequence ID" value="KJF42401.1"/>
    <property type="molecule type" value="Genomic_DNA"/>
</dbReference>
<dbReference type="InterPro" id="IPR007221">
    <property type="entry name" value="MreC"/>
</dbReference>
<dbReference type="PATRIC" id="fig|1544798.3.peg.3701"/>
<evidence type="ECO:0000256" key="5">
    <source>
        <dbReference type="PIRNR" id="PIRNR038471"/>
    </source>
</evidence>
<protein>
    <recommendedName>
        <fullName evidence="2 5">Cell shape-determining protein MreC</fullName>
    </recommendedName>
    <alternativeName>
        <fullName evidence="4 5">Cell shape protein MreC</fullName>
    </alternativeName>
</protein>
<dbReference type="InterPro" id="IPR055342">
    <property type="entry name" value="MreC_beta-barrel_core"/>
</dbReference>
<keyword evidence="6" id="KW-0472">Membrane</keyword>
<dbReference type="STRING" id="1544798.LH29_17670"/>
<dbReference type="NCBIfam" id="NF010532">
    <property type="entry name" value="PRK13922.9-3"/>
    <property type="match status" value="1"/>
</dbReference>
<evidence type="ECO:0000256" key="6">
    <source>
        <dbReference type="SAM" id="Phobius"/>
    </source>
</evidence>
<dbReference type="OrthoDB" id="9811827at2"/>
<dbReference type="RefSeq" id="WP_045032058.1">
    <property type="nucleotide sequence ID" value="NZ_JRHC01000005.1"/>
</dbReference>
<dbReference type="Gene3D" id="2.40.10.350">
    <property type="entry name" value="Rod shape-determining protein MreC, domain 2"/>
    <property type="match status" value="1"/>
</dbReference>
<evidence type="ECO:0000259" key="7">
    <source>
        <dbReference type="Pfam" id="PF04085"/>
    </source>
</evidence>
<evidence type="ECO:0000256" key="1">
    <source>
        <dbReference type="ARBA" id="ARBA00009369"/>
    </source>
</evidence>
<keyword evidence="3 5" id="KW-0133">Cell shape</keyword>
<dbReference type="AlphaFoldDB" id="A0A0D8J7B5"/>
<evidence type="ECO:0000313" key="9">
    <source>
        <dbReference type="Proteomes" id="UP000032544"/>
    </source>
</evidence>
<evidence type="ECO:0000313" key="8">
    <source>
        <dbReference type="EMBL" id="KJF42401.1"/>
    </source>
</evidence>
<dbReference type="GO" id="GO:0005886">
    <property type="term" value="C:plasma membrane"/>
    <property type="evidence" value="ECO:0007669"/>
    <property type="project" value="TreeGrafter"/>
</dbReference>
<evidence type="ECO:0000256" key="3">
    <source>
        <dbReference type="ARBA" id="ARBA00022960"/>
    </source>
</evidence>
<keyword evidence="9" id="KW-1185">Reference proteome</keyword>
<dbReference type="PANTHER" id="PTHR34138:SF1">
    <property type="entry name" value="CELL SHAPE-DETERMINING PROTEIN MREC"/>
    <property type="match status" value="1"/>
</dbReference>
<dbReference type="InterPro" id="IPR042175">
    <property type="entry name" value="Cell/Rod_MreC_2"/>
</dbReference>
<name>A0A0D8J7B5_9BACT</name>
<reference evidence="8 9" key="1">
    <citation type="submission" date="2014-09" db="EMBL/GenBank/DDBJ databases">
        <title>Draft Genome Sequence of Draconibacterium sp. JN14CK-3.</title>
        <authorList>
            <person name="Dong C."/>
            <person name="Lai Q."/>
            <person name="Shao Z."/>
        </authorList>
    </citation>
    <scope>NUCLEOTIDE SEQUENCE [LARGE SCALE GENOMIC DNA]</scope>
    <source>
        <strain evidence="8 9">JN14CK-3</strain>
    </source>
</reference>